<dbReference type="AlphaFoldDB" id="A0A6J6RSK2"/>
<evidence type="ECO:0000256" key="1">
    <source>
        <dbReference type="SAM" id="Phobius"/>
    </source>
</evidence>
<name>A0A6J6RSK2_9ZZZZ</name>
<proteinExistence type="predicted"/>
<organism evidence="2">
    <name type="scientific">freshwater metagenome</name>
    <dbReference type="NCBI Taxonomy" id="449393"/>
    <lineage>
        <taxon>unclassified sequences</taxon>
        <taxon>metagenomes</taxon>
        <taxon>ecological metagenomes</taxon>
    </lineage>
</organism>
<reference evidence="2" key="1">
    <citation type="submission" date="2020-05" db="EMBL/GenBank/DDBJ databases">
        <authorList>
            <person name="Chiriac C."/>
            <person name="Salcher M."/>
            <person name="Ghai R."/>
            <person name="Kavagutti S V."/>
        </authorList>
    </citation>
    <scope>NUCLEOTIDE SEQUENCE</scope>
</reference>
<keyword evidence="1" id="KW-0812">Transmembrane</keyword>
<accession>A0A6J6RSK2</accession>
<feature type="transmembrane region" description="Helical" evidence="1">
    <location>
        <begin position="12"/>
        <end position="30"/>
    </location>
</feature>
<dbReference type="EMBL" id="CAEZYQ010000001">
    <property type="protein sequence ID" value="CAB4725436.1"/>
    <property type="molecule type" value="Genomic_DNA"/>
</dbReference>
<sequence length="233" mass="26069">MDLSALAGTLPLLFPLAFLVLAGVAVWWTLEQARKRREAFAAYAASRGWTYVREDPALVHRFTGAPFGRGFGRRAQNVLLGQHDGRATIAFDYQYSQRTGSGKNRRTSTYDFSVVATHLGVALPELSVTPENVVSRFFGRVFDSDMQLDSEQFNRAFTVGAPDRKFAYDVLHPQMIEMLLTRPDLAWRTEGDSLVMISSGKHSPALVEDRLAAMDGIADRIPEFVWRQLRGQG</sequence>
<evidence type="ECO:0000313" key="2">
    <source>
        <dbReference type="EMBL" id="CAB4725436.1"/>
    </source>
</evidence>
<keyword evidence="1" id="KW-1133">Transmembrane helix</keyword>
<protein>
    <submittedName>
        <fullName evidence="2">Unannotated protein</fullName>
    </submittedName>
</protein>
<gene>
    <name evidence="2" type="ORF">UFOPK2761_00117</name>
</gene>
<keyword evidence="1" id="KW-0472">Membrane</keyword>